<dbReference type="Pfam" id="PF04548">
    <property type="entry name" value="AIG1"/>
    <property type="match status" value="1"/>
</dbReference>
<dbReference type="Gene3D" id="3.40.50.300">
    <property type="entry name" value="P-loop containing nucleotide triphosphate hydrolases"/>
    <property type="match status" value="1"/>
</dbReference>
<dbReference type="PROSITE" id="PS51720">
    <property type="entry name" value="G_AIG1"/>
    <property type="match status" value="1"/>
</dbReference>
<feature type="domain" description="AIG1-type G" evidence="4">
    <location>
        <begin position="1"/>
        <end position="159"/>
    </location>
</feature>
<dbReference type="EMBL" id="BLXT01008478">
    <property type="protein sequence ID" value="GFO49383.1"/>
    <property type="molecule type" value="Genomic_DNA"/>
</dbReference>
<evidence type="ECO:0000259" key="4">
    <source>
        <dbReference type="PROSITE" id="PS51720"/>
    </source>
</evidence>
<evidence type="ECO:0000313" key="6">
    <source>
        <dbReference type="Proteomes" id="UP000735302"/>
    </source>
</evidence>
<comment type="similarity">
    <text evidence="1">Belongs to the TRAFAC class TrmE-Era-EngA-EngB-Septin-like GTPase superfamily. AIG1/Toc34/Toc159-like paraseptin GTPase family. IAN subfamily.</text>
</comment>
<dbReference type="PANTHER" id="PTHR10903">
    <property type="entry name" value="GTPASE, IMAP FAMILY MEMBER-RELATED"/>
    <property type="match status" value="1"/>
</dbReference>
<dbReference type="Proteomes" id="UP000735302">
    <property type="component" value="Unassembled WGS sequence"/>
</dbReference>
<accession>A0AAV4DYM5</accession>
<evidence type="ECO:0000256" key="1">
    <source>
        <dbReference type="ARBA" id="ARBA00008535"/>
    </source>
</evidence>
<evidence type="ECO:0000256" key="3">
    <source>
        <dbReference type="ARBA" id="ARBA00023134"/>
    </source>
</evidence>
<evidence type="ECO:0000313" key="5">
    <source>
        <dbReference type="EMBL" id="GFO49383.1"/>
    </source>
</evidence>
<sequence length="362" mass="41637">VVDGPGVGDTRLDTEASTMLVVNAMERAIVANTRGYHAFLLVVRFGMRFTAEDQDTVALLKKIFGKDFVREFCILVMTGGDNFEREAEETGKTFDQWCREQDGVFQEMMKEFGNRVVLFDNITKEEEKCNKQIDHLLSVVNSLKAHGVRYTDKHFELAREAREKAIVESKEPRIREEIIQATSLILQQLEGVEKNLKGEKRIDTLIQLHTLCVELVENLQGQDKGSGVLHHLEESVVSVRDVVAESIRIQVEIGAAIKRINAFKKKEMQKERQRFEEMLAQQPQKSEEELAKMKEEFVKMRLKIEEKGDKELQALTLKLNDDLKKCGNECEKLKEEYGVVKKTLNKSWPNKIWGFIKGTFQD</sequence>
<reference evidence="5 6" key="1">
    <citation type="journal article" date="2021" name="Elife">
        <title>Chloroplast acquisition without the gene transfer in kleptoplastic sea slugs, Plakobranchus ocellatus.</title>
        <authorList>
            <person name="Maeda T."/>
            <person name="Takahashi S."/>
            <person name="Yoshida T."/>
            <person name="Shimamura S."/>
            <person name="Takaki Y."/>
            <person name="Nagai Y."/>
            <person name="Toyoda A."/>
            <person name="Suzuki Y."/>
            <person name="Arimoto A."/>
            <person name="Ishii H."/>
            <person name="Satoh N."/>
            <person name="Nishiyama T."/>
            <person name="Hasebe M."/>
            <person name="Maruyama T."/>
            <person name="Minagawa J."/>
            <person name="Obokata J."/>
            <person name="Shigenobu S."/>
        </authorList>
    </citation>
    <scope>NUCLEOTIDE SEQUENCE [LARGE SCALE GENOMIC DNA]</scope>
</reference>
<feature type="non-terminal residue" evidence="5">
    <location>
        <position position="1"/>
    </location>
</feature>
<dbReference type="GO" id="GO:0005525">
    <property type="term" value="F:GTP binding"/>
    <property type="evidence" value="ECO:0007669"/>
    <property type="project" value="UniProtKB-KW"/>
</dbReference>
<dbReference type="InterPro" id="IPR045058">
    <property type="entry name" value="GIMA/IAN/Toc"/>
</dbReference>
<keyword evidence="2" id="KW-0547">Nucleotide-binding</keyword>
<comment type="caution">
    <text evidence="5">The sequence shown here is derived from an EMBL/GenBank/DDBJ whole genome shotgun (WGS) entry which is preliminary data.</text>
</comment>
<evidence type="ECO:0000256" key="2">
    <source>
        <dbReference type="ARBA" id="ARBA00022741"/>
    </source>
</evidence>
<keyword evidence="3" id="KW-0342">GTP-binding</keyword>
<protein>
    <submittedName>
        <fullName evidence="5">Immune-associated nucleotide-binding protein 10</fullName>
    </submittedName>
</protein>
<proteinExistence type="inferred from homology"/>
<organism evidence="5 6">
    <name type="scientific">Plakobranchus ocellatus</name>
    <dbReference type="NCBI Taxonomy" id="259542"/>
    <lineage>
        <taxon>Eukaryota</taxon>
        <taxon>Metazoa</taxon>
        <taxon>Spiralia</taxon>
        <taxon>Lophotrochozoa</taxon>
        <taxon>Mollusca</taxon>
        <taxon>Gastropoda</taxon>
        <taxon>Heterobranchia</taxon>
        <taxon>Euthyneura</taxon>
        <taxon>Panpulmonata</taxon>
        <taxon>Sacoglossa</taxon>
        <taxon>Placobranchoidea</taxon>
        <taxon>Plakobranchidae</taxon>
        <taxon>Plakobranchus</taxon>
    </lineage>
</organism>
<name>A0AAV4DYM5_9GAST</name>
<dbReference type="AlphaFoldDB" id="A0AAV4DYM5"/>
<keyword evidence="6" id="KW-1185">Reference proteome</keyword>
<dbReference type="InterPro" id="IPR027417">
    <property type="entry name" value="P-loop_NTPase"/>
</dbReference>
<dbReference type="PANTHER" id="PTHR10903:SF184">
    <property type="entry name" value="GTP-BINDING PROTEIN A"/>
    <property type="match status" value="1"/>
</dbReference>
<dbReference type="InterPro" id="IPR006703">
    <property type="entry name" value="G_AIG1"/>
</dbReference>
<gene>
    <name evidence="5" type="ORF">PoB_007588800</name>
</gene>